<evidence type="ECO:0000259" key="2">
    <source>
        <dbReference type="SMART" id="SM00722"/>
    </source>
</evidence>
<dbReference type="SUPFAM" id="SSF51126">
    <property type="entry name" value="Pectin lyase-like"/>
    <property type="match status" value="1"/>
</dbReference>
<dbReference type="SMART" id="SM00722">
    <property type="entry name" value="CASH"/>
    <property type="match status" value="2"/>
</dbReference>
<feature type="domain" description="Carbohydrate-binding/sugar hydrolysis" evidence="2">
    <location>
        <begin position="36"/>
        <end position="184"/>
    </location>
</feature>
<dbReference type="RefSeq" id="WP_378225349.1">
    <property type="nucleotide sequence ID" value="NZ_JBHRTK010000031.1"/>
</dbReference>
<dbReference type="InterPro" id="IPR006626">
    <property type="entry name" value="PbH1"/>
</dbReference>
<dbReference type="InterPro" id="IPR026464">
    <property type="entry name" value="NosD_copper_fam"/>
</dbReference>
<evidence type="ECO:0000313" key="3">
    <source>
        <dbReference type="EMBL" id="MFC3209006.1"/>
    </source>
</evidence>
<feature type="chain" id="PRO_5047184751" evidence="1">
    <location>
        <begin position="18"/>
        <end position="451"/>
    </location>
</feature>
<dbReference type="InterPro" id="IPR011050">
    <property type="entry name" value="Pectin_lyase_fold/virulence"/>
</dbReference>
<feature type="signal peptide" evidence="1">
    <location>
        <begin position="1"/>
        <end position="17"/>
    </location>
</feature>
<dbReference type="InterPro" id="IPR007742">
    <property type="entry name" value="NosD_dom"/>
</dbReference>
<reference evidence="4" key="1">
    <citation type="journal article" date="2019" name="Int. J. Syst. Evol. Microbiol.">
        <title>The Global Catalogue of Microorganisms (GCM) 10K type strain sequencing project: providing services to taxonomists for standard genome sequencing and annotation.</title>
        <authorList>
            <consortium name="The Broad Institute Genomics Platform"/>
            <consortium name="The Broad Institute Genome Sequencing Center for Infectious Disease"/>
            <person name="Wu L."/>
            <person name="Ma J."/>
        </authorList>
    </citation>
    <scope>NUCLEOTIDE SEQUENCE [LARGE SCALE GENOMIC DNA]</scope>
    <source>
        <strain evidence="4">KCTC 52165</strain>
    </source>
</reference>
<feature type="domain" description="Carbohydrate-binding/sugar hydrolysis" evidence="2">
    <location>
        <begin position="190"/>
        <end position="388"/>
    </location>
</feature>
<name>A0ABV7KIV4_9HYPH</name>
<gene>
    <name evidence="3" type="ORF">ACFOHJ_22545</name>
</gene>
<evidence type="ECO:0000313" key="4">
    <source>
        <dbReference type="Proteomes" id="UP001595583"/>
    </source>
</evidence>
<protein>
    <submittedName>
        <fullName evidence="3">Nitrous oxide reductase family maturation protein NosD</fullName>
    </submittedName>
</protein>
<keyword evidence="1" id="KW-0732">Signal</keyword>
<dbReference type="Pfam" id="PF05048">
    <property type="entry name" value="NosD"/>
    <property type="match status" value="1"/>
</dbReference>
<dbReference type="InterPro" id="IPR006633">
    <property type="entry name" value="Carb-bd_sugar_hydrolysis-dom"/>
</dbReference>
<evidence type="ECO:0000256" key="1">
    <source>
        <dbReference type="SAM" id="SignalP"/>
    </source>
</evidence>
<proteinExistence type="predicted"/>
<keyword evidence="4" id="KW-1185">Reference proteome</keyword>
<dbReference type="EMBL" id="JBHRTK010000031">
    <property type="protein sequence ID" value="MFC3209006.1"/>
    <property type="molecule type" value="Genomic_DNA"/>
</dbReference>
<dbReference type="NCBIfam" id="TIGR04247">
    <property type="entry name" value="NosD_copper_fam"/>
    <property type="match status" value="1"/>
</dbReference>
<comment type="caution">
    <text evidence="3">The sequence shown here is derived from an EMBL/GenBank/DDBJ whole genome shotgun (WGS) entry which is preliminary data.</text>
</comment>
<sequence length="451" mass="47757">MGMAVLVAAISCRVAFAAEIIVAADATPLQAVVDAAAPGDVLRLAPGEHLGPVVVSRELTLQGDPGAVLKGSGHGSVVTLEAPGSVVRNLLIEGSGMDLDTLDAGVFVAPTATHALVEGNSIVGNLYGIQLHGAKDAVARGNRIEGLSEGRTSRSGNGVSVWNAPGAKVLDNDISFGRDGIFANASKKNEFRGNRFSNLRFALHYMYTNDSVIADNVSTGNIVGYAIMYSDRLQVSGNVSDGDRDNGFLFNYANGSKIGGNTVRGRAQPAGRWTSNGQRFAADADMPKTAGEAVTPRKGTRIGPEKCVFIYNANRNRFSDNLFEGCEIGVHFTAGSEGNAMSGNAFVRNRNQVKYVGTRSLDWSSEGRGNYWSDNPAFDLDGDGLADNPYRPNDMIDRVLWAAPAAKVLVNSPAVQVIRWAQARFPAVFPGGVVDSRPLMKPDGIKETVTP</sequence>
<dbReference type="Gene3D" id="2.160.20.10">
    <property type="entry name" value="Single-stranded right-handed beta-helix, Pectin lyase-like"/>
    <property type="match status" value="1"/>
</dbReference>
<organism evidence="3 4">
    <name type="scientific">Aquamicrobium soli</name>
    <dbReference type="NCBI Taxonomy" id="1811518"/>
    <lineage>
        <taxon>Bacteria</taxon>
        <taxon>Pseudomonadati</taxon>
        <taxon>Pseudomonadota</taxon>
        <taxon>Alphaproteobacteria</taxon>
        <taxon>Hyphomicrobiales</taxon>
        <taxon>Phyllobacteriaceae</taxon>
        <taxon>Aquamicrobium</taxon>
    </lineage>
</organism>
<dbReference type="Proteomes" id="UP001595583">
    <property type="component" value="Unassembled WGS sequence"/>
</dbReference>
<dbReference type="SMART" id="SM00710">
    <property type="entry name" value="PbH1"/>
    <property type="match status" value="8"/>
</dbReference>
<dbReference type="InterPro" id="IPR012334">
    <property type="entry name" value="Pectin_lyas_fold"/>
</dbReference>
<accession>A0ABV7KIV4</accession>